<evidence type="ECO:0000256" key="6">
    <source>
        <dbReference type="ARBA" id="ARBA00037589"/>
    </source>
</evidence>
<dbReference type="PANTHER" id="PTHR38042">
    <property type="entry name" value="UROPORPHYRINOGEN-III SYNTHASE, CHLOROPLASTIC"/>
    <property type="match status" value="1"/>
</dbReference>
<keyword evidence="5 9" id="KW-0627">Porphyrin biosynthesis</keyword>
<evidence type="ECO:0000256" key="1">
    <source>
        <dbReference type="ARBA" id="ARBA00004772"/>
    </source>
</evidence>
<dbReference type="Proteomes" id="UP000292939">
    <property type="component" value="Chromosome"/>
</dbReference>
<dbReference type="Pfam" id="PF02602">
    <property type="entry name" value="HEM4"/>
    <property type="match status" value="1"/>
</dbReference>
<dbReference type="InterPro" id="IPR036108">
    <property type="entry name" value="4pyrrol_syn_uPrphyn_synt_sf"/>
</dbReference>
<dbReference type="KEGG" id="hgr:DW355_09175"/>
<dbReference type="GO" id="GO:0004852">
    <property type="term" value="F:uroporphyrinogen-III synthase activity"/>
    <property type="evidence" value="ECO:0007669"/>
    <property type="project" value="UniProtKB-UniRule"/>
</dbReference>
<name>A0A4P6UIJ6_9BURK</name>
<evidence type="ECO:0000313" key="12">
    <source>
        <dbReference type="Proteomes" id="UP000292939"/>
    </source>
</evidence>
<dbReference type="SUPFAM" id="SSF69618">
    <property type="entry name" value="HemD-like"/>
    <property type="match status" value="1"/>
</dbReference>
<evidence type="ECO:0000256" key="4">
    <source>
        <dbReference type="ARBA" id="ARBA00023239"/>
    </source>
</evidence>
<dbReference type="Gene3D" id="3.40.50.10090">
    <property type="match status" value="2"/>
</dbReference>
<organism evidence="11 12">
    <name type="scientific">Hylemonella gracilis</name>
    <dbReference type="NCBI Taxonomy" id="80880"/>
    <lineage>
        <taxon>Bacteria</taxon>
        <taxon>Pseudomonadati</taxon>
        <taxon>Pseudomonadota</taxon>
        <taxon>Betaproteobacteria</taxon>
        <taxon>Burkholderiales</taxon>
        <taxon>Comamonadaceae</taxon>
        <taxon>Hylemonella</taxon>
    </lineage>
</organism>
<evidence type="ECO:0000256" key="9">
    <source>
        <dbReference type="RuleBase" id="RU366031"/>
    </source>
</evidence>
<feature type="domain" description="Tetrapyrrole biosynthesis uroporphyrinogen III synthase" evidence="10">
    <location>
        <begin position="18"/>
        <end position="149"/>
    </location>
</feature>
<dbReference type="PANTHER" id="PTHR38042:SF1">
    <property type="entry name" value="UROPORPHYRINOGEN-III SYNTHASE, CHLOROPLASTIC"/>
    <property type="match status" value="1"/>
</dbReference>
<dbReference type="GO" id="GO:0006782">
    <property type="term" value="P:protoporphyrinogen IX biosynthetic process"/>
    <property type="evidence" value="ECO:0007669"/>
    <property type="project" value="UniProtKB-UniRule"/>
</dbReference>
<dbReference type="OrthoDB" id="9787650at2"/>
<comment type="function">
    <text evidence="6 9">Catalyzes cyclization of the linear tetrapyrrole, hydroxymethylbilane, to the macrocyclic uroporphyrinogen III.</text>
</comment>
<dbReference type="CDD" id="cd06578">
    <property type="entry name" value="HemD"/>
    <property type="match status" value="1"/>
</dbReference>
<evidence type="ECO:0000256" key="3">
    <source>
        <dbReference type="ARBA" id="ARBA00013109"/>
    </source>
</evidence>
<dbReference type="GO" id="GO:0006780">
    <property type="term" value="P:uroporphyrinogen III biosynthetic process"/>
    <property type="evidence" value="ECO:0007669"/>
    <property type="project" value="UniProtKB-UniRule"/>
</dbReference>
<evidence type="ECO:0000256" key="2">
    <source>
        <dbReference type="ARBA" id="ARBA00008133"/>
    </source>
</evidence>
<sequence>MHVIVTRPAREAQDWVFSLRQAGWPAEALPLIEIAPAPDLDAVRRAWAQLHARPRHWLAVMFVSANAVEGFWAMRPTFGPPLAAMPIQAWATGPGTARALAAVGWPAAGIVAPAQDAPQFDSEALWARVAGQVVPGSRVLVVRGADGPDLRDSELPVPVRTSTQLASVGAGRDWFARQVREAGGQVDFLASYQRCSPRWGPRDLELASARMATQGGSVWLFSSSEAVRNLRSLLPDQDWGAARAIVTHERIARAARDAGFGAVAISRPALADVQNALTAFVGQEPR</sequence>
<accession>A0A4P6UIJ6</accession>
<evidence type="ECO:0000313" key="11">
    <source>
        <dbReference type="EMBL" id="QBK04922.1"/>
    </source>
</evidence>
<dbReference type="EMBL" id="CP031395">
    <property type="protein sequence ID" value="QBK04922.1"/>
    <property type="molecule type" value="Genomic_DNA"/>
</dbReference>
<dbReference type="InterPro" id="IPR039793">
    <property type="entry name" value="UROS/Hem4"/>
</dbReference>
<comment type="pathway">
    <text evidence="1 9">Porphyrin-containing compound metabolism; protoporphyrin-IX biosynthesis; coproporphyrinogen-III from 5-aminolevulinate: step 3/4.</text>
</comment>
<evidence type="ECO:0000259" key="10">
    <source>
        <dbReference type="Pfam" id="PF02602"/>
    </source>
</evidence>
<dbReference type="AlphaFoldDB" id="A0A4P6UIJ6"/>
<evidence type="ECO:0000256" key="5">
    <source>
        <dbReference type="ARBA" id="ARBA00023244"/>
    </source>
</evidence>
<dbReference type="RefSeq" id="WP_131279494.1">
    <property type="nucleotide sequence ID" value="NZ_CP031395.1"/>
</dbReference>
<protein>
    <recommendedName>
        <fullName evidence="7 9">Uroporphyrinogen-III synthase</fullName>
        <ecNumber evidence="3 9">4.2.1.75</ecNumber>
    </recommendedName>
</protein>
<comment type="catalytic activity">
    <reaction evidence="8 9">
        <text>hydroxymethylbilane = uroporphyrinogen III + H2O</text>
        <dbReference type="Rhea" id="RHEA:18965"/>
        <dbReference type="ChEBI" id="CHEBI:15377"/>
        <dbReference type="ChEBI" id="CHEBI:57308"/>
        <dbReference type="ChEBI" id="CHEBI:57845"/>
        <dbReference type="EC" id="4.2.1.75"/>
    </reaction>
</comment>
<gene>
    <name evidence="11" type="ORF">DW355_09175</name>
</gene>
<evidence type="ECO:0000256" key="8">
    <source>
        <dbReference type="ARBA" id="ARBA00048617"/>
    </source>
</evidence>
<evidence type="ECO:0000256" key="7">
    <source>
        <dbReference type="ARBA" id="ARBA00040167"/>
    </source>
</evidence>
<dbReference type="InterPro" id="IPR003754">
    <property type="entry name" value="4pyrrol_synth_uPrphyn_synth"/>
</dbReference>
<keyword evidence="4 9" id="KW-0456">Lyase</keyword>
<comment type="similarity">
    <text evidence="2 9">Belongs to the uroporphyrinogen-III synthase family.</text>
</comment>
<reference evidence="11 12" key="1">
    <citation type="submission" date="2018-07" db="EMBL/GenBank/DDBJ databases">
        <title>Exploring interactions and the metabolic potential of the ultra-small soil bacteria Hylemonella gracilis.</title>
        <authorList>
            <person name="Tyc O."/>
            <person name="Kulkarni P."/>
            <person name="Gawehns F."/>
            <person name="Hundscheid M."/>
            <person name="Zweers H."/>
            <person name="Garbeva P."/>
        </authorList>
    </citation>
    <scope>NUCLEOTIDE SEQUENCE [LARGE SCALE GENOMIC DNA]</scope>
    <source>
        <strain evidence="11 12">NS1</strain>
    </source>
</reference>
<proteinExistence type="inferred from homology"/>
<dbReference type="EC" id="4.2.1.75" evidence="3 9"/>